<organism evidence="2 3">
    <name type="scientific">Mucuna pruriens</name>
    <name type="common">Velvet bean</name>
    <name type="synonym">Dolichos pruriens</name>
    <dbReference type="NCBI Taxonomy" id="157652"/>
    <lineage>
        <taxon>Eukaryota</taxon>
        <taxon>Viridiplantae</taxon>
        <taxon>Streptophyta</taxon>
        <taxon>Embryophyta</taxon>
        <taxon>Tracheophyta</taxon>
        <taxon>Spermatophyta</taxon>
        <taxon>Magnoliopsida</taxon>
        <taxon>eudicotyledons</taxon>
        <taxon>Gunneridae</taxon>
        <taxon>Pentapetalae</taxon>
        <taxon>rosids</taxon>
        <taxon>fabids</taxon>
        <taxon>Fabales</taxon>
        <taxon>Fabaceae</taxon>
        <taxon>Papilionoideae</taxon>
        <taxon>50 kb inversion clade</taxon>
        <taxon>NPAAA clade</taxon>
        <taxon>indigoferoid/millettioid clade</taxon>
        <taxon>Phaseoleae</taxon>
        <taxon>Mucuna</taxon>
    </lineage>
</organism>
<feature type="region of interest" description="Disordered" evidence="1">
    <location>
        <begin position="86"/>
        <end position="172"/>
    </location>
</feature>
<keyword evidence="3" id="KW-1185">Reference proteome</keyword>
<feature type="compositionally biased region" description="Basic and acidic residues" evidence="1">
    <location>
        <begin position="133"/>
        <end position="172"/>
    </location>
</feature>
<dbReference type="AlphaFoldDB" id="A0A371EX91"/>
<reference evidence="2" key="1">
    <citation type="submission" date="2018-05" db="EMBL/GenBank/DDBJ databases">
        <title>Draft genome of Mucuna pruriens seed.</title>
        <authorList>
            <person name="Nnadi N.E."/>
            <person name="Vos R."/>
            <person name="Hasami M.H."/>
            <person name="Devisetty U.K."/>
            <person name="Aguiy J.C."/>
        </authorList>
    </citation>
    <scope>NUCLEOTIDE SEQUENCE [LARGE SCALE GENOMIC DNA]</scope>
    <source>
        <strain evidence="2">JCA_2017</strain>
    </source>
</reference>
<dbReference type="EMBL" id="QJKJ01011636">
    <property type="protein sequence ID" value="RDX70619.1"/>
    <property type="molecule type" value="Genomic_DNA"/>
</dbReference>
<feature type="compositionally biased region" description="Polar residues" evidence="1">
    <location>
        <begin position="103"/>
        <end position="127"/>
    </location>
</feature>
<accession>A0A371EX91</accession>
<comment type="caution">
    <text evidence="2">The sequence shown here is derived from an EMBL/GenBank/DDBJ whole genome shotgun (WGS) entry which is preliminary data.</text>
</comment>
<evidence type="ECO:0000256" key="1">
    <source>
        <dbReference type="SAM" id="MobiDB-lite"/>
    </source>
</evidence>
<feature type="non-terminal residue" evidence="2">
    <location>
        <position position="1"/>
    </location>
</feature>
<protein>
    <submittedName>
        <fullName evidence="2">Uncharacterized protein</fullName>
    </submittedName>
</protein>
<proteinExistence type="predicted"/>
<evidence type="ECO:0000313" key="2">
    <source>
        <dbReference type="EMBL" id="RDX70619.1"/>
    </source>
</evidence>
<dbReference type="Proteomes" id="UP000257109">
    <property type="component" value="Unassembled WGS sequence"/>
</dbReference>
<name>A0A371EX91_MUCPR</name>
<evidence type="ECO:0000313" key="3">
    <source>
        <dbReference type="Proteomes" id="UP000257109"/>
    </source>
</evidence>
<sequence>MGFRYLILVYVRDNSRTKRTHNFPFELQSPLAMGLVMRLVMESLPAKVLGLVMKEERMGDISDDVDSYSPKTRKVMRHMKRLEEKLERVGGGLESLKIDTQSKSKTHNVSMQESEGSHSESPITPSIRSHRLNRSERLKRERRHEEEEPRRERKYEDEPMRVRRYEEESRRSLLDTLKCKIPPF</sequence>
<gene>
    <name evidence="2" type="ORF">CR513_50122</name>
</gene>